<dbReference type="InterPro" id="IPR012001">
    <property type="entry name" value="Thiamin_PyroP_enz_TPP-bd_dom"/>
</dbReference>
<dbReference type="InterPro" id="IPR029035">
    <property type="entry name" value="DHS-like_NAD/FAD-binding_dom"/>
</dbReference>
<dbReference type="EMBL" id="DXHP01000200">
    <property type="protein sequence ID" value="HIW07510.1"/>
    <property type="molecule type" value="Genomic_DNA"/>
</dbReference>
<dbReference type="Proteomes" id="UP000823934">
    <property type="component" value="Unassembled WGS sequence"/>
</dbReference>
<dbReference type="InterPro" id="IPR011766">
    <property type="entry name" value="TPP_enzyme_TPP-bd"/>
</dbReference>
<name>A0A9D1Q657_9GAMM</name>
<feature type="domain" description="Thiamine pyrophosphate enzyme TPP-binding" evidence="5">
    <location>
        <begin position="381"/>
        <end position="527"/>
    </location>
</feature>
<dbReference type="SUPFAM" id="SSF52467">
    <property type="entry name" value="DHS-like NAD/FAD-binding domain"/>
    <property type="match status" value="1"/>
</dbReference>
<dbReference type="PANTHER" id="PTHR42981:SF2">
    <property type="entry name" value="PYRUVATE DEHYDROGENASE [UBIQUINONE]"/>
    <property type="match status" value="1"/>
</dbReference>
<gene>
    <name evidence="7" type="ORF">H9889_09345</name>
</gene>
<dbReference type="GO" id="GO:0003824">
    <property type="term" value="F:catalytic activity"/>
    <property type="evidence" value="ECO:0007669"/>
    <property type="project" value="InterPro"/>
</dbReference>
<keyword evidence="7" id="KW-0670">Pyruvate</keyword>
<evidence type="ECO:0000259" key="6">
    <source>
        <dbReference type="Pfam" id="PF02776"/>
    </source>
</evidence>
<dbReference type="GO" id="GO:0000287">
    <property type="term" value="F:magnesium ion binding"/>
    <property type="evidence" value="ECO:0007669"/>
    <property type="project" value="InterPro"/>
</dbReference>
<evidence type="ECO:0000313" key="7">
    <source>
        <dbReference type="EMBL" id="HIW07510.1"/>
    </source>
</evidence>
<dbReference type="GO" id="GO:0030976">
    <property type="term" value="F:thiamine pyrophosphate binding"/>
    <property type="evidence" value="ECO:0007669"/>
    <property type="project" value="InterPro"/>
</dbReference>
<reference evidence="7" key="1">
    <citation type="journal article" date="2021" name="PeerJ">
        <title>Extensive microbial diversity within the chicken gut microbiome revealed by metagenomics and culture.</title>
        <authorList>
            <person name="Gilroy R."/>
            <person name="Ravi A."/>
            <person name="Getino M."/>
            <person name="Pursley I."/>
            <person name="Horton D.L."/>
            <person name="Alikhan N.F."/>
            <person name="Baker D."/>
            <person name="Gharbi K."/>
            <person name="Hall N."/>
            <person name="Watson M."/>
            <person name="Adriaenssens E.M."/>
            <person name="Foster-Nyarko E."/>
            <person name="Jarju S."/>
            <person name="Secka A."/>
            <person name="Antonio M."/>
            <person name="Oren A."/>
            <person name="Chaudhuri R.R."/>
            <person name="La Ragione R."/>
            <person name="Hildebrand F."/>
            <person name="Pallen M.J."/>
        </authorList>
    </citation>
    <scope>NUCLEOTIDE SEQUENCE</scope>
    <source>
        <strain evidence="7">CHK160-9182</strain>
    </source>
</reference>
<organism evidence="7 8">
    <name type="scientific">Candidatus Ignatzschineria merdigallinarum</name>
    <dbReference type="NCBI Taxonomy" id="2838621"/>
    <lineage>
        <taxon>Bacteria</taxon>
        <taxon>Pseudomonadati</taxon>
        <taxon>Pseudomonadota</taxon>
        <taxon>Gammaproteobacteria</taxon>
        <taxon>Cardiobacteriales</taxon>
        <taxon>Ignatzschineriaceae</taxon>
        <taxon>Ignatzschineria</taxon>
    </lineage>
</organism>
<comment type="caution">
    <text evidence="7">The sequence shown here is derived from an EMBL/GenBank/DDBJ whole genome shotgun (WGS) entry which is preliminary data.</text>
</comment>
<evidence type="ECO:0000256" key="1">
    <source>
        <dbReference type="ARBA" id="ARBA00007812"/>
    </source>
</evidence>
<protein>
    <submittedName>
        <fullName evidence="7">Ubiquinone-dependent pyruvate dehydrogenase</fullName>
    </submittedName>
</protein>
<dbReference type="SUPFAM" id="SSF52518">
    <property type="entry name" value="Thiamin diphosphate-binding fold (THDP-binding)"/>
    <property type="match status" value="2"/>
</dbReference>
<evidence type="ECO:0000259" key="5">
    <source>
        <dbReference type="Pfam" id="PF02775"/>
    </source>
</evidence>
<evidence type="ECO:0000259" key="4">
    <source>
        <dbReference type="Pfam" id="PF00205"/>
    </source>
</evidence>
<reference evidence="7" key="2">
    <citation type="submission" date="2021-04" db="EMBL/GenBank/DDBJ databases">
        <authorList>
            <person name="Gilroy R."/>
        </authorList>
    </citation>
    <scope>NUCLEOTIDE SEQUENCE</scope>
    <source>
        <strain evidence="7">CHK160-9182</strain>
    </source>
</reference>
<dbReference type="AlphaFoldDB" id="A0A9D1Q657"/>
<evidence type="ECO:0000313" key="8">
    <source>
        <dbReference type="Proteomes" id="UP000823934"/>
    </source>
</evidence>
<dbReference type="InterPro" id="IPR047210">
    <property type="entry name" value="TPP_PYR_POXB-like"/>
</dbReference>
<dbReference type="Pfam" id="PF02775">
    <property type="entry name" value="TPP_enzyme_C"/>
    <property type="match status" value="1"/>
</dbReference>
<dbReference type="Pfam" id="PF02776">
    <property type="entry name" value="TPP_enzyme_N"/>
    <property type="match status" value="1"/>
</dbReference>
<dbReference type="CDD" id="cd02014">
    <property type="entry name" value="TPP_POX"/>
    <property type="match status" value="1"/>
</dbReference>
<dbReference type="InterPro" id="IPR029061">
    <property type="entry name" value="THDP-binding"/>
</dbReference>
<dbReference type="InterPro" id="IPR047212">
    <property type="entry name" value="TPP_POXB-like"/>
</dbReference>
<dbReference type="Pfam" id="PF00205">
    <property type="entry name" value="TPP_enzyme_M"/>
    <property type="match status" value="1"/>
</dbReference>
<feature type="domain" description="Thiamine pyrophosphate enzyme N-terminal TPP-binding" evidence="6">
    <location>
        <begin position="5"/>
        <end position="119"/>
    </location>
</feature>
<dbReference type="InterPro" id="IPR047211">
    <property type="entry name" value="POXB-like"/>
</dbReference>
<accession>A0A9D1Q657</accession>
<dbReference type="Gene3D" id="3.40.50.1220">
    <property type="entry name" value="TPP-binding domain"/>
    <property type="match status" value="1"/>
</dbReference>
<sequence length="575" mass="62659">MSKKKVARIVVEALENYGVKRCYGVVGDTLNDVTDAMRHHSQIEWVHMRHEEAGGFAAGAESFMTKNLTACAGSCGPGSLHFINGLFESHRNGAPVVLIASQLPTDVLGTNFPQEVDYKPIYQNCSVFCEEVTNPHEAKRIVMSACQAALSENGVAVVILPSDISATEVEDLPIMQQYQPKAPLVRPVDDEIRAVAEILNSGKKVGIFAGAGCEGAHAELMQLCETLKAPIAHTSRAKDFVEGNNPYNVGMTGMLGVKSGYEMIQDCDTLLILGADFAWSQFYPKNAKIIQVDLDPKKLGLRHAIELGVIGNIRDTVTALLPHLTPKTETAFLDKYVAIHQSAMAKLDEKAVADSEGLIHPQYLAELLSQHATEDAMITGDTGSAMAWVLRHFQTNGQRRTLLSMKHGTMANAMPQAIGLQKAYPKRQVISMSGDGGLAMLMGDLLTLVQEKLPVKVVVLNNGTLDFVELEMKAEGLVNSYTDLHNPDFGKVAEAVGMKGFTVKGSHELEGVLKDFLNCDGPALLDVHVSRLELVWPPHTEFSNYKNMALYGTKAILGGEGHTFFEMLKDNFLKK</sequence>
<comment type="similarity">
    <text evidence="1 3">Belongs to the TPP enzyme family.</text>
</comment>
<dbReference type="Gene3D" id="3.40.50.970">
    <property type="match status" value="2"/>
</dbReference>
<dbReference type="InterPro" id="IPR012000">
    <property type="entry name" value="Thiamin_PyroP_enz_cen_dom"/>
</dbReference>
<dbReference type="InterPro" id="IPR000399">
    <property type="entry name" value="TPP-bd_CS"/>
</dbReference>
<evidence type="ECO:0000256" key="2">
    <source>
        <dbReference type="ARBA" id="ARBA00023052"/>
    </source>
</evidence>
<dbReference type="PANTHER" id="PTHR42981">
    <property type="entry name" value="PYRUVATE DEHYDROGENASE [UBIQUINONE]"/>
    <property type="match status" value="1"/>
</dbReference>
<evidence type="ECO:0000256" key="3">
    <source>
        <dbReference type="RuleBase" id="RU362132"/>
    </source>
</evidence>
<dbReference type="PROSITE" id="PS00187">
    <property type="entry name" value="TPP_ENZYMES"/>
    <property type="match status" value="1"/>
</dbReference>
<keyword evidence="7" id="KW-0830">Ubiquinone</keyword>
<dbReference type="GO" id="GO:0019752">
    <property type="term" value="P:carboxylic acid metabolic process"/>
    <property type="evidence" value="ECO:0007669"/>
    <property type="project" value="UniProtKB-ARBA"/>
</dbReference>
<proteinExistence type="inferred from homology"/>
<dbReference type="CDD" id="cd07039">
    <property type="entry name" value="TPP_PYR_POX"/>
    <property type="match status" value="1"/>
</dbReference>
<feature type="domain" description="Thiamine pyrophosphate enzyme central" evidence="4">
    <location>
        <begin position="192"/>
        <end position="320"/>
    </location>
</feature>
<keyword evidence="2 3" id="KW-0786">Thiamine pyrophosphate</keyword>